<reference evidence="1 2" key="1">
    <citation type="submission" date="2018-03" db="EMBL/GenBank/DDBJ databases">
        <authorList>
            <person name="Garlena R.A."/>
            <person name="Russell D.A."/>
            <person name="Pope W.H."/>
            <person name="Jacobs-Sera D."/>
            <person name="Hatfull G.F."/>
        </authorList>
    </citation>
    <scope>NUCLEOTIDE SEQUENCE [LARGE SCALE GENOMIC DNA]</scope>
</reference>
<keyword evidence="2" id="KW-1185">Reference proteome</keyword>
<dbReference type="GeneID" id="54992209"/>
<organism evidence="1 2">
    <name type="scientific">Gordonia phage Jace</name>
    <dbReference type="NCBI Taxonomy" id="2182360"/>
    <lineage>
        <taxon>Viruses</taxon>
        <taxon>Duplodnaviria</taxon>
        <taxon>Heunggongvirae</taxon>
        <taxon>Uroviricota</taxon>
        <taxon>Caudoviricetes</taxon>
        <taxon>Jacevirus</taxon>
        <taxon>Jacevirus jace</taxon>
    </lineage>
</organism>
<accession>A0A2U8UJ12</accession>
<gene>
    <name evidence="1" type="primary">45</name>
    <name evidence="1" type="ORF">PBI_JACE_45</name>
</gene>
<evidence type="ECO:0000313" key="2">
    <source>
        <dbReference type="Proteomes" id="UP000246975"/>
    </source>
</evidence>
<dbReference type="RefSeq" id="YP_009801691.1">
    <property type="nucleotide sequence ID" value="NC_047974.1"/>
</dbReference>
<name>A0A2U8UJ12_9CAUD</name>
<dbReference type="EMBL" id="MH153804">
    <property type="protein sequence ID" value="AWN03665.1"/>
    <property type="molecule type" value="Genomic_DNA"/>
</dbReference>
<protein>
    <submittedName>
        <fullName evidence="1">Uncharacterized protein</fullName>
    </submittedName>
</protein>
<dbReference type="KEGG" id="vg:54992209"/>
<proteinExistence type="predicted"/>
<dbReference type="Proteomes" id="UP000246975">
    <property type="component" value="Segment"/>
</dbReference>
<evidence type="ECO:0000313" key="1">
    <source>
        <dbReference type="EMBL" id="AWN03665.1"/>
    </source>
</evidence>
<sequence length="81" mass="8941">MSAQWVRNPIVERDEVEVTWLRECTTRAGDTITATERGALVLEDDGRVAMLGIPCPLPNLEAVQSLTTALTLVAERMETTQ</sequence>